<keyword evidence="2" id="KW-1185">Reference proteome</keyword>
<name>A0A9X3M5G4_9CORY</name>
<evidence type="ECO:0000313" key="1">
    <source>
        <dbReference type="EMBL" id="MCZ9304541.1"/>
    </source>
</evidence>
<comment type="caution">
    <text evidence="1">The sequence shown here is derived from an EMBL/GenBank/DDBJ whole genome shotgun (WGS) entry which is preliminary data.</text>
</comment>
<dbReference type="GeneID" id="301812533"/>
<dbReference type="EMBL" id="JAKMUV010000002">
    <property type="protein sequence ID" value="MCZ9304541.1"/>
    <property type="molecule type" value="Genomic_DNA"/>
</dbReference>
<dbReference type="Proteomes" id="UP001146505">
    <property type="component" value="Unassembled WGS sequence"/>
</dbReference>
<dbReference type="AlphaFoldDB" id="A0A9X3M5G4"/>
<evidence type="ECO:0000313" key="2">
    <source>
        <dbReference type="Proteomes" id="UP001146505"/>
    </source>
</evidence>
<evidence type="ECO:0008006" key="3">
    <source>
        <dbReference type="Google" id="ProtNLM"/>
    </source>
</evidence>
<dbReference type="RefSeq" id="WP_034974339.1">
    <property type="nucleotide sequence ID" value="NZ_JAKMUV010000002.1"/>
</dbReference>
<sequence>MPRPQPRPKHCAWCGRVVEPGPTNRPRKFCNQSCRQRAYEQRAQLAGTSIPVDSVILSASAAQKFHDDLFELRCAAEDLCTAAREGESAEVVEELASELEGLATRVEQLRGRR</sequence>
<proteinExistence type="predicted"/>
<reference evidence="1" key="1">
    <citation type="submission" date="2022-02" db="EMBL/GenBank/DDBJ databases">
        <title>Corynebacterium sp. from urogenital microbiome.</title>
        <authorList>
            <person name="Cappelli E.A."/>
            <person name="Ribeiro T.G."/>
            <person name="Peixe L."/>
        </authorList>
    </citation>
    <scope>NUCLEOTIDE SEQUENCE</scope>
    <source>
        <strain evidence="1">C9Ua_112</strain>
    </source>
</reference>
<organism evidence="1 2">
    <name type="scientific">Corynebacterium macclintockiae</name>
    <dbReference type="NCBI Taxonomy" id="2913501"/>
    <lineage>
        <taxon>Bacteria</taxon>
        <taxon>Bacillati</taxon>
        <taxon>Actinomycetota</taxon>
        <taxon>Actinomycetes</taxon>
        <taxon>Mycobacteriales</taxon>
        <taxon>Corynebacteriaceae</taxon>
        <taxon>Corynebacterium</taxon>
    </lineage>
</organism>
<accession>A0A9X3M5G4</accession>
<gene>
    <name evidence="1" type="ORF">L8U58_03170</name>
</gene>
<protein>
    <recommendedName>
        <fullName evidence="3">FCS-type domain-containing protein</fullName>
    </recommendedName>
</protein>